<dbReference type="Proteomes" id="UP000198504">
    <property type="component" value="Unassembled WGS sequence"/>
</dbReference>
<dbReference type="InterPro" id="IPR006439">
    <property type="entry name" value="HAD-SF_hydro_IA"/>
</dbReference>
<dbReference type="InterPro" id="IPR023214">
    <property type="entry name" value="HAD_sf"/>
</dbReference>
<dbReference type="STRING" id="1036181.SAMN05421756_102447"/>
<protein>
    <submittedName>
        <fullName evidence="1">Putative hydrolase of the HAD superfamily</fullName>
    </submittedName>
</protein>
<name>A0A1H9D626_9ACTN</name>
<dbReference type="EMBL" id="FOFA01000002">
    <property type="protein sequence ID" value="SEQ08829.1"/>
    <property type="molecule type" value="Genomic_DNA"/>
</dbReference>
<dbReference type="Pfam" id="PF00702">
    <property type="entry name" value="Hydrolase"/>
    <property type="match status" value="1"/>
</dbReference>
<reference evidence="2" key="1">
    <citation type="submission" date="2016-10" db="EMBL/GenBank/DDBJ databases">
        <authorList>
            <person name="Varghese N."/>
            <person name="Submissions S."/>
        </authorList>
    </citation>
    <scope>NUCLEOTIDE SEQUENCE [LARGE SCALE GENOMIC DNA]</scope>
    <source>
        <strain evidence="2">CGMCC 4.6856</strain>
    </source>
</reference>
<organism evidence="1 2">
    <name type="scientific">Microlunatus flavus</name>
    <dbReference type="NCBI Taxonomy" id="1036181"/>
    <lineage>
        <taxon>Bacteria</taxon>
        <taxon>Bacillati</taxon>
        <taxon>Actinomycetota</taxon>
        <taxon>Actinomycetes</taxon>
        <taxon>Propionibacteriales</taxon>
        <taxon>Propionibacteriaceae</taxon>
        <taxon>Microlunatus</taxon>
    </lineage>
</organism>
<dbReference type="SFLD" id="SFLDS00003">
    <property type="entry name" value="Haloacid_Dehalogenase"/>
    <property type="match status" value="1"/>
</dbReference>
<dbReference type="CDD" id="cd02603">
    <property type="entry name" value="HAD_sEH-N_like"/>
    <property type="match status" value="1"/>
</dbReference>
<keyword evidence="1" id="KW-0378">Hydrolase</keyword>
<sequence>MTAAEGRVVVLDLGEVLASPGPLLADLAAQAGLDERVLASAYWAHRDAHDRGTDADAYWRAVLAGAGAAAGPDDVALRRALAATDARVWSTIRPDARRTLAGLHDHGVRVAILSNAPHPMAQASRASDWARWVDDWFFSAELGLAKPDPAIYAAVTDTLGVAPGQVLFFDDRQVNIDAAVRAGWDAHLWTSPAVVDDTLRRLGLLPG</sequence>
<evidence type="ECO:0000313" key="1">
    <source>
        <dbReference type="EMBL" id="SEQ08829.1"/>
    </source>
</evidence>
<dbReference type="PRINTS" id="PR00413">
    <property type="entry name" value="HADHALOGNASE"/>
</dbReference>
<dbReference type="NCBIfam" id="TIGR01509">
    <property type="entry name" value="HAD-SF-IA-v3"/>
    <property type="match status" value="1"/>
</dbReference>
<dbReference type="GO" id="GO:0016787">
    <property type="term" value="F:hydrolase activity"/>
    <property type="evidence" value="ECO:0007669"/>
    <property type="project" value="UniProtKB-KW"/>
</dbReference>
<dbReference type="PANTHER" id="PTHR43611">
    <property type="entry name" value="ALPHA-D-GLUCOSE 1-PHOSPHATE PHOSPHATASE"/>
    <property type="match status" value="1"/>
</dbReference>
<evidence type="ECO:0000313" key="2">
    <source>
        <dbReference type="Proteomes" id="UP000198504"/>
    </source>
</evidence>
<dbReference type="RefSeq" id="WP_091178310.1">
    <property type="nucleotide sequence ID" value="NZ_FOFA01000002.1"/>
</dbReference>
<dbReference type="OrthoDB" id="9795007at2"/>
<dbReference type="AlphaFoldDB" id="A0A1H9D626"/>
<proteinExistence type="predicted"/>
<accession>A0A1H9D626</accession>
<dbReference type="PANTHER" id="PTHR43611:SF3">
    <property type="entry name" value="FLAVIN MONONUCLEOTIDE HYDROLASE 1, CHLOROPLATIC"/>
    <property type="match status" value="1"/>
</dbReference>
<gene>
    <name evidence="1" type="ORF">SAMN05421756_102447</name>
</gene>
<dbReference type="SFLD" id="SFLDG01129">
    <property type="entry name" value="C1.5:_HAD__Beta-PGM__Phosphata"/>
    <property type="match status" value="1"/>
</dbReference>
<dbReference type="Gene3D" id="3.40.50.1000">
    <property type="entry name" value="HAD superfamily/HAD-like"/>
    <property type="match status" value="1"/>
</dbReference>
<dbReference type="SUPFAM" id="SSF56784">
    <property type="entry name" value="HAD-like"/>
    <property type="match status" value="1"/>
</dbReference>
<dbReference type="InterPro" id="IPR036412">
    <property type="entry name" value="HAD-like_sf"/>
</dbReference>
<keyword evidence="2" id="KW-1185">Reference proteome</keyword>